<keyword evidence="2" id="KW-1185">Reference proteome</keyword>
<dbReference type="RefSeq" id="WP_079725631.1">
    <property type="nucleotide sequence ID" value="NZ_BMCL01000001.1"/>
</dbReference>
<name>A0A1T5LX31_9GAMM</name>
<reference evidence="1 2" key="1">
    <citation type="submission" date="2017-02" db="EMBL/GenBank/DDBJ databases">
        <authorList>
            <person name="Peterson S.W."/>
        </authorList>
    </citation>
    <scope>NUCLEOTIDE SEQUENCE [LARGE SCALE GENOMIC DNA]</scope>
    <source>
        <strain evidence="1 2">P15</strain>
    </source>
</reference>
<protein>
    <submittedName>
        <fullName evidence="1">Uncharacterized protein</fullName>
    </submittedName>
</protein>
<evidence type="ECO:0000313" key="2">
    <source>
        <dbReference type="Proteomes" id="UP000190341"/>
    </source>
</evidence>
<proteinExistence type="predicted"/>
<gene>
    <name evidence="1" type="ORF">SAMN06296058_3220</name>
</gene>
<dbReference type="EMBL" id="FUZV01000002">
    <property type="protein sequence ID" value="SKC80138.1"/>
    <property type="molecule type" value="Genomic_DNA"/>
</dbReference>
<evidence type="ECO:0000313" key="1">
    <source>
        <dbReference type="EMBL" id="SKC80138.1"/>
    </source>
</evidence>
<accession>A0A1T5LX31</accession>
<organism evidence="1 2">
    <name type="scientific">Pseudoxanthomonas indica</name>
    <dbReference type="NCBI Taxonomy" id="428993"/>
    <lineage>
        <taxon>Bacteria</taxon>
        <taxon>Pseudomonadati</taxon>
        <taxon>Pseudomonadota</taxon>
        <taxon>Gammaproteobacteria</taxon>
        <taxon>Lysobacterales</taxon>
        <taxon>Lysobacteraceae</taxon>
        <taxon>Pseudoxanthomonas</taxon>
    </lineage>
</organism>
<sequence>MNLFLTLTAMKQVAKTEKGRAQLRESRKQAMAFRDKDAADFEQRTKKVNTVIHNIGIALGEIEA</sequence>
<dbReference type="Proteomes" id="UP000190341">
    <property type="component" value="Unassembled WGS sequence"/>
</dbReference>
<dbReference type="AlphaFoldDB" id="A0A1T5LX31"/>
<dbReference type="STRING" id="428993.SAMN06296058_3220"/>